<evidence type="ECO:0000313" key="3">
    <source>
        <dbReference type="Proteomes" id="UP000177171"/>
    </source>
</evidence>
<dbReference type="EMBL" id="MHQY01000008">
    <property type="protein sequence ID" value="OHA14371.1"/>
    <property type="molecule type" value="Genomic_DNA"/>
</dbReference>
<comment type="caution">
    <text evidence="2">The sequence shown here is derived from an EMBL/GenBank/DDBJ whole genome shotgun (WGS) entry which is preliminary data.</text>
</comment>
<dbReference type="InterPro" id="IPR000713">
    <property type="entry name" value="Mur_ligase_N"/>
</dbReference>
<protein>
    <recommendedName>
        <fullName evidence="1">Mur ligase N-terminal catalytic domain-containing protein</fullName>
    </recommendedName>
</protein>
<feature type="domain" description="Mur ligase N-terminal catalytic" evidence="1">
    <location>
        <begin position="7"/>
        <end position="89"/>
    </location>
</feature>
<organism evidence="2 3">
    <name type="scientific">Candidatus Sungbacteria bacterium RIFCSPLOWO2_12_FULL_41_11</name>
    <dbReference type="NCBI Taxonomy" id="1802286"/>
    <lineage>
        <taxon>Bacteria</taxon>
        <taxon>Candidatus Sungiibacteriota</taxon>
    </lineage>
</organism>
<proteinExistence type="predicted"/>
<evidence type="ECO:0000313" key="2">
    <source>
        <dbReference type="EMBL" id="OHA14371.1"/>
    </source>
</evidence>
<gene>
    <name evidence="2" type="ORF">A3G49_01970</name>
</gene>
<accession>A0A1G2LU77</accession>
<dbReference type="SUPFAM" id="SSF51984">
    <property type="entry name" value="MurCD N-terminal domain"/>
    <property type="match status" value="1"/>
</dbReference>
<dbReference type="PANTHER" id="PTHR43445:SF3">
    <property type="entry name" value="UDP-N-ACETYLMURAMATE--L-ALANINE LIGASE"/>
    <property type="match status" value="1"/>
</dbReference>
<dbReference type="Pfam" id="PF01225">
    <property type="entry name" value="Mur_ligase"/>
    <property type="match status" value="1"/>
</dbReference>
<reference evidence="2 3" key="1">
    <citation type="journal article" date="2016" name="Nat. Commun.">
        <title>Thousands of microbial genomes shed light on interconnected biogeochemical processes in an aquifer system.</title>
        <authorList>
            <person name="Anantharaman K."/>
            <person name="Brown C.T."/>
            <person name="Hug L.A."/>
            <person name="Sharon I."/>
            <person name="Castelle C.J."/>
            <person name="Probst A.J."/>
            <person name="Thomas B.C."/>
            <person name="Singh A."/>
            <person name="Wilkins M.J."/>
            <person name="Karaoz U."/>
            <person name="Brodie E.L."/>
            <person name="Williams K.H."/>
            <person name="Hubbard S.S."/>
            <person name="Banfield J.F."/>
        </authorList>
    </citation>
    <scope>NUCLEOTIDE SEQUENCE [LARGE SCALE GENOMIC DNA]</scope>
</reference>
<dbReference type="Proteomes" id="UP000177171">
    <property type="component" value="Unassembled WGS sequence"/>
</dbReference>
<dbReference type="InterPro" id="IPR050061">
    <property type="entry name" value="MurCDEF_pg_biosynth"/>
</dbReference>
<sequence length="97" mass="10488">MKKNQVIHFIGIGGIGMSALAKFYLSESAKVSGSDLEFSEITEELKKMGAKIYTGPHKASNVPKNADLVIYNAAIDKKNPEVIAARKIIKNITTPAL</sequence>
<dbReference type="Gene3D" id="3.40.50.720">
    <property type="entry name" value="NAD(P)-binding Rossmann-like Domain"/>
    <property type="match status" value="1"/>
</dbReference>
<dbReference type="GO" id="GO:0016881">
    <property type="term" value="F:acid-amino acid ligase activity"/>
    <property type="evidence" value="ECO:0007669"/>
    <property type="project" value="InterPro"/>
</dbReference>
<name>A0A1G2LU77_9BACT</name>
<evidence type="ECO:0000259" key="1">
    <source>
        <dbReference type="Pfam" id="PF01225"/>
    </source>
</evidence>
<dbReference type="PANTHER" id="PTHR43445">
    <property type="entry name" value="UDP-N-ACETYLMURAMATE--L-ALANINE LIGASE-RELATED"/>
    <property type="match status" value="1"/>
</dbReference>
<dbReference type="AlphaFoldDB" id="A0A1G2LU77"/>